<feature type="transmembrane region" description="Helical" evidence="7">
    <location>
        <begin position="45"/>
        <end position="63"/>
    </location>
</feature>
<feature type="transmembrane region" description="Helical" evidence="7">
    <location>
        <begin position="631"/>
        <end position="660"/>
    </location>
</feature>
<keyword evidence="6 7" id="KW-0472">Membrane</keyword>
<evidence type="ECO:0000256" key="5">
    <source>
        <dbReference type="ARBA" id="ARBA00022989"/>
    </source>
</evidence>
<evidence type="ECO:0000256" key="6">
    <source>
        <dbReference type="ARBA" id="ARBA00023136"/>
    </source>
</evidence>
<reference evidence="10 11" key="2">
    <citation type="submission" date="2024-05" db="EMBL/GenBank/DDBJ databases">
        <authorList>
            <person name="Chen Y."/>
            <person name="Shah S."/>
            <person name="Dougan E. K."/>
            <person name="Thang M."/>
            <person name="Chan C."/>
        </authorList>
    </citation>
    <scope>NUCLEOTIDE SEQUENCE [LARGE SCALE GENOMIC DNA]</scope>
</reference>
<evidence type="ECO:0000256" key="4">
    <source>
        <dbReference type="ARBA" id="ARBA00022692"/>
    </source>
</evidence>
<feature type="transmembrane region" description="Helical" evidence="7">
    <location>
        <begin position="388"/>
        <end position="408"/>
    </location>
</feature>
<evidence type="ECO:0000313" key="9">
    <source>
        <dbReference type="EMBL" id="CAI3972076.1"/>
    </source>
</evidence>
<dbReference type="Pfam" id="PF04932">
    <property type="entry name" value="Wzy_C"/>
    <property type="match status" value="1"/>
</dbReference>
<dbReference type="GO" id="GO:0016020">
    <property type="term" value="C:membrane"/>
    <property type="evidence" value="ECO:0007669"/>
    <property type="project" value="UniProtKB-SubCell"/>
</dbReference>
<feature type="transmembrane region" description="Helical" evidence="7">
    <location>
        <begin position="111"/>
        <end position="135"/>
    </location>
</feature>
<feature type="transmembrane region" description="Helical" evidence="7">
    <location>
        <begin position="446"/>
        <end position="463"/>
    </location>
</feature>
<name>A0A9P1BET3_9DINO</name>
<dbReference type="PANTHER" id="PTHR34136:SF1">
    <property type="entry name" value="UDP-N-ACETYL-D-MANNOSAMINURONIC ACID TRANSFERASE"/>
    <property type="match status" value="1"/>
</dbReference>
<dbReference type="OrthoDB" id="10249242at2759"/>
<feature type="transmembrane region" description="Helical" evidence="7">
    <location>
        <begin position="569"/>
        <end position="586"/>
    </location>
</feature>
<keyword evidence="5 7" id="KW-1133">Transmembrane helix</keyword>
<sequence>MYNDNVVERPRVGSLMLYRGKGGQIAQRLFGASGRNNMLSLFDQGLVSGANFFASVVVGRFAGPAELGLYFLGFTLIALLTSAQISLISVPHTIYVHRREQGDRATYDGSVLAHQMLLSAVVVLALVITSAVLWAEGSNRGAAAVAATLAIAVPFVLLREFGRRYCFAHMKIAGGLLIDFCAVALQVVLLIWLSQVGQLTAVTALATLGASCAVSSVGWLWASRARFHVVLRQAIDDLTHNFALAKWVFASECGASLLTLSGPWLTAAMLGKAEAGIYAACVTLAQAVNPVVFGTCNILAPRAAQSFMAGGIQEVRRVVLQVMAFVGAALVVWCAFLLLYGESVIGVLYGDGFANSMWIVTMLGAAVMVRSLGMVTTQGLQTIERPQFGLWSNLVSLVMLAAFAPILIPRWGVFGAAASIFIADGTGGTGTRGGPIMRANNQQVRSSWVDYLVVVLVIGYLTLGRRFAYVGVSPFFIGELGLGGILLARYRALIGTWATALARPSPIGAVAWTIFAGGLYGLISALRGVNSGYDIVVILKLLVLHTYPLFFFVGAYVGQHQPDLLRRMLHWLAWIVGVYGVIYIFILQPANMGAVSASAEIPLAGQPYGPAVALLGLLCFTPNLSSVWLPLLLNAIVLLGLQVRASWLGFAASLSLWALLKGQVKRIVVLGLVMGSLLLAAAVTDLSIPAPGRRGGELSAKGILAQAVAPVAPKLAKQIESGGDKEVYSGTVNFRVMFWEAIWENVHSNQMWTLFGPGYGFPIWDLGPAMPAEAPQLRSPHNVFMYCLAYTGWVGAGLFYAMQIAIAMVLWRVYRQTGQAFGLCYVILINFWAMFDPLIGSPMGAIPYYLLVVENTTEHASKKTTPGRVQWPKKVDLFGLGVTPTTYEEASDTIIAAGKLRQPSVVSCHAVHAIVTFTSDDELRKKANTFEMITPDGQPVRWALNTLHKANLTDRVCGPKLTLELCRKAAEEGVSIYLYGGSPAVVEQLKINLEEAYPGLVVAGYESPPFRPLTPEEDAEMVERINASGAGLVFIGLGCPKQDLFAYEHRGRIKAVQLCVGAAFDFHAGAKAPAPEWMQKRGLEWFYRLMQEPRRLGGRYFTTNSLYLMKWARASLRGSAKAQPAEVSAG</sequence>
<reference evidence="9" key="1">
    <citation type="submission" date="2022-10" db="EMBL/GenBank/DDBJ databases">
        <authorList>
            <person name="Chen Y."/>
            <person name="Dougan E. K."/>
            <person name="Chan C."/>
            <person name="Rhodes N."/>
            <person name="Thang M."/>
        </authorList>
    </citation>
    <scope>NUCLEOTIDE SEQUENCE</scope>
</reference>
<evidence type="ECO:0000256" key="2">
    <source>
        <dbReference type="ARBA" id="ARBA00022676"/>
    </source>
</evidence>
<comment type="caution">
    <text evidence="9">The sequence shown here is derived from an EMBL/GenBank/DDBJ whole genome shotgun (WGS) entry which is preliminary data.</text>
</comment>
<keyword evidence="2" id="KW-0328">Glycosyltransferase</keyword>
<dbReference type="GO" id="GO:0016758">
    <property type="term" value="F:hexosyltransferase activity"/>
    <property type="evidence" value="ECO:0007669"/>
    <property type="project" value="TreeGrafter"/>
</dbReference>
<keyword evidence="11" id="KW-1185">Reference proteome</keyword>
<dbReference type="InterPro" id="IPR004629">
    <property type="entry name" value="WecG_TagA_CpsF"/>
</dbReference>
<evidence type="ECO:0000313" key="11">
    <source>
        <dbReference type="Proteomes" id="UP001152797"/>
    </source>
</evidence>
<feature type="transmembrane region" description="Helical" evidence="7">
    <location>
        <begin position="469"/>
        <end position="488"/>
    </location>
</feature>
<dbReference type="InterPro" id="IPR007016">
    <property type="entry name" value="O-antigen_ligase-rel_domated"/>
</dbReference>
<feature type="transmembrane region" description="Helical" evidence="7">
    <location>
        <begin position="535"/>
        <end position="557"/>
    </location>
</feature>
<feature type="transmembrane region" description="Helical" evidence="7">
    <location>
        <begin position="353"/>
        <end position="376"/>
    </location>
</feature>
<keyword evidence="4 7" id="KW-0812">Transmembrane</keyword>
<dbReference type="PANTHER" id="PTHR34136">
    <property type="match status" value="1"/>
</dbReference>
<organism evidence="9">
    <name type="scientific">Cladocopium goreaui</name>
    <dbReference type="NCBI Taxonomy" id="2562237"/>
    <lineage>
        <taxon>Eukaryota</taxon>
        <taxon>Sar</taxon>
        <taxon>Alveolata</taxon>
        <taxon>Dinophyceae</taxon>
        <taxon>Suessiales</taxon>
        <taxon>Symbiodiniaceae</taxon>
        <taxon>Cladocopium</taxon>
    </lineage>
</organism>
<evidence type="ECO:0000259" key="8">
    <source>
        <dbReference type="Pfam" id="PF04932"/>
    </source>
</evidence>
<feature type="transmembrane region" description="Helical" evidence="7">
    <location>
        <begin position="141"/>
        <end position="158"/>
    </location>
</feature>
<dbReference type="AlphaFoldDB" id="A0A9P1BET3"/>
<feature type="domain" description="O-antigen ligase-related" evidence="8">
    <location>
        <begin position="631"/>
        <end position="799"/>
    </location>
</feature>
<feature type="transmembrane region" description="Helical" evidence="7">
    <location>
        <begin position="823"/>
        <end position="851"/>
    </location>
</feature>
<feature type="transmembrane region" description="Helical" evidence="7">
    <location>
        <begin position="509"/>
        <end position="529"/>
    </location>
</feature>
<feature type="transmembrane region" description="Helical" evidence="7">
    <location>
        <begin position="170"/>
        <end position="193"/>
    </location>
</feature>
<gene>
    <name evidence="9" type="ORF">C1SCF055_LOCUS666</name>
</gene>
<feature type="transmembrane region" description="Helical" evidence="7">
    <location>
        <begin position="318"/>
        <end position="341"/>
    </location>
</feature>
<dbReference type="Proteomes" id="UP001152797">
    <property type="component" value="Unassembled WGS sequence"/>
</dbReference>
<feature type="transmembrane region" description="Helical" evidence="7">
    <location>
        <begin position="667"/>
        <end position="688"/>
    </location>
</feature>
<accession>A0A9P1BET3</accession>
<dbReference type="Pfam" id="PF03808">
    <property type="entry name" value="Glyco_tran_WecG"/>
    <property type="match status" value="1"/>
</dbReference>
<proteinExistence type="predicted"/>
<feature type="transmembrane region" description="Helical" evidence="7">
    <location>
        <begin position="199"/>
        <end position="222"/>
    </location>
</feature>
<dbReference type="EMBL" id="CAMXCT020000001">
    <property type="protein sequence ID" value="CAL1125451.1"/>
    <property type="molecule type" value="Genomic_DNA"/>
</dbReference>
<feature type="transmembrane region" description="Helical" evidence="7">
    <location>
        <begin position="783"/>
        <end position="811"/>
    </location>
</feature>
<protein>
    <submittedName>
        <fullName evidence="10">UDP-N-acetyl-D-mannosaminuronic acid transferase (UDP-ManNAcA transferase)</fullName>
    </submittedName>
</protein>
<evidence type="ECO:0000256" key="7">
    <source>
        <dbReference type="SAM" id="Phobius"/>
    </source>
</evidence>
<dbReference type="NCBIfam" id="TIGR00696">
    <property type="entry name" value="wecG_tagA_cpsF"/>
    <property type="match status" value="1"/>
</dbReference>
<evidence type="ECO:0000256" key="1">
    <source>
        <dbReference type="ARBA" id="ARBA00004141"/>
    </source>
</evidence>
<evidence type="ECO:0000256" key="3">
    <source>
        <dbReference type="ARBA" id="ARBA00022679"/>
    </source>
</evidence>
<keyword evidence="3 10" id="KW-0808">Transferase</keyword>
<comment type="subcellular location">
    <subcellularLocation>
        <location evidence="1">Membrane</location>
        <topology evidence="1">Multi-pass membrane protein</topology>
    </subcellularLocation>
</comment>
<feature type="transmembrane region" description="Helical" evidence="7">
    <location>
        <begin position="69"/>
        <end position="90"/>
    </location>
</feature>
<dbReference type="CDD" id="cd06533">
    <property type="entry name" value="Glyco_transf_WecG_TagA"/>
    <property type="match status" value="1"/>
</dbReference>
<dbReference type="EMBL" id="CAMXCT010000001">
    <property type="protein sequence ID" value="CAI3972076.1"/>
    <property type="molecule type" value="Genomic_DNA"/>
</dbReference>
<evidence type="ECO:0000313" key="10">
    <source>
        <dbReference type="EMBL" id="CAL4759388.1"/>
    </source>
</evidence>
<dbReference type="EMBL" id="CAMXCT030000001">
    <property type="protein sequence ID" value="CAL4759388.1"/>
    <property type="molecule type" value="Genomic_DNA"/>
</dbReference>